<sequence>MQTGQRKGRTALEEVEKGEFNRVDSGFRNWVKKGSEKFPPAKGRYHIYASYACPWAHRCLIVRKLKGLTAAIGVSIVHPTWLQTRPGEDEHRGWTFKNDIQHKSGQATFHIEDVIPDPIQNFQFIRDIYEQSNDQVGKYTVPILYDKETKQIVNNESSEIILMLNSEFNEFAENPDMDLSHPENMKEELQKLDNEIYENINNGVYRCGFATTQAAYEKAFNSLFESLDKIDKILGDKQFLAGDKLTISDIRLWVTLVRFDEVYVVYFKTNKKSIADYPNLLRFCKQIYQTDGVSETLNMTHIKTHYYTSHPALNTYGIIPIGPGFLEVLKQKL</sequence>
<feature type="active site" description="Proton donor/acceptor" evidence="1">
    <location>
        <position position="205"/>
    </location>
</feature>
<comment type="caution">
    <text evidence="5">The sequence shown here is derived from an EMBL/GenBank/DDBJ whole genome shotgun (WGS) entry which is preliminary data.</text>
</comment>
<dbReference type="EMBL" id="LDAU01000120">
    <property type="protein sequence ID" value="KRX04219.1"/>
    <property type="molecule type" value="Genomic_DNA"/>
</dbReference>
<dbReference type="InterPro" id="IPR036249">
    <property type="entry name" value="Thioredoxin-like_sf"/>
</dbReference>
<dbReference type="OrthoDB" id="308785at2759"/>
<dbReference type="SFLD" id="SFLDS00019">
    <property type="entry name" value="Glutathione_Transferase_(cytos"/>
    <property type="match status" value="1"/>
</dbReference>
<dbReference type="CDD" id="cd03190">
    <property type="entry name" value="GST_C_Omega_like"/>
    <property type="match status" value="1"/>
</dbReference>
<proteinExistence type="predicted"/>
<feature type="active site" description="Nucleophile" evidence="1">
    <location>
        <position position="53"/>
    </location>
</feature>
<evidence type="ECO:0000256" key="3">
    <source>
        <dbReference type="PIRSR" id="PIRSR015753-3"/>
    </source>
</evidence>
<dbReference type="Gene3D" id="1.20.1050.10">
    <property type="match status" value="1"/>
</dbReference>
<feature type="site" description="Lowers pKa of active site Cys" evidence="3">
    <location>
        <position position="306"/>
    </location>
</feature>
<name>A0A0V0QPN8_PSEPJ</name>
<evidence type="ECO:0000256" key="2">
    <source>
        <dbReference type="PIRSR" id="PIRSR015753-2"/>
    </source>
</evidence>
<dbReference type="InterPro" id="IPR010987">
    <property type="entry name" value="Glutathione-S-Trfase_C-like"/>
</dbReference>
<keyword evidence="6" id="KW-1185">Reference proteome</keyword>
<dbReference type="InterPro" id="IPR047047">
    <property type="entry name" value="GST_Omega-like_C"/>
</dbReference>
<feature type="binding site" evidence="2">
    <location>
        <begin position="138"/>
        <end position="141"/>
    </location>
    <ligand>
        <name>glutathione</name>
        <dbReference type="ChEBI" id="CHEBI:57925"/>
    </ligand>
</feature>
<dbReference type="InterPro" id="IPR040079">
    <property type="entry name" value="Glutathione_S-Trfase"/>
</dbReference>
<dbReference type="PANTHER" id="PTHR32419:SF6">
    <property type="entry name" value="GLUTATHIONE S-TRANSFERASE OMEGA-LIKE 1-RELATED"/>
    <property type="match status" value="1"/>
</dbReference>
<dbReference type="InterPro" id="IPR004045">
    <property type="entry name" value="Glutathione_S-Trfase_N"/>
</dbReference>
<feature type="domain" description="GST C-terminal" evidence="4">
    <location>
        <begin position="154"/>
        <end position="306"/>
    </location>
</feature>
<accession>A0A0V0QPN8</accession>
<dbReference type="Pfam" id="PF13410">
    <property type="entry name" value="GST_C_2"/>
    <property type="match status" value="1"/>
</dbReference>
<evidence type="ECO:0000313" key="5">
    <source>
        <dbReference type="EMBL" id="KRX04219.1"/>
    </source>
</evidence>
<dbReference type="GO" id="GO:0005737">
    <property type="term" value="C:cytoplasm"/>
    <property type="evidence" value="ECO:0007669"/>
    <property type="project" value="TreeGrafter"/>
</dbReference>
<dbReference type="InterPro" id="IPR016639">
    <property type="entry name" value="GST_Omega/GSH"/>
</dbReference>
<dbReference type="Pfam" id="PF13409">
    <property type="entry name" value="GST_N_2"/>
    <property type="match status" value="1"/>
</dbReference>
<dbReference type="PROSITE" id="PS50405">
    <property type="entry name" value="GST_CTER"/>
    <property type="match status" value="1"/>
</dbReference>
<dbReference type="InterPro" id="IPR036282">
    <property type="entry name" value="Glutathione-S-Trfase_C_sf"/>
</dbReference>
<dbReference type="PIRSF" id="PIRSF015753">
    <property type="entry name" value="GST"/>
    <property type="match status" value="1"/>
</dbReference>
<dbReference type="OMA" id="PWANRAI"/>
<gene>
    <name evidence="5" type="ORF">PPERSA_11343</name>
</gene>
<evidence type="ECO:0000313" key="6">
    <source>
        <dbReference type="Proteomes" id="UP000054937"/>
    </source>
</evidence>
<dbReference type="SFLD" id="SFLDG01148">
    <property type="entry name" value="Xi_(cytGST)"/>
    <property type="match status" value="1"/>
</dbReference>
<protein>
    <submittedName>
        <fullName evidence="5">Thioredoxin-like fold</fullName>
    </submittedName>
</protein>
<reference evidence="5 6" key="1">
    <citation type="journal article" date="2015" name="Sci. Rep.">
        <title>Genome of the facultative scuticociliatosis pathogen Pseudocohnilembus persalinus provides insight into its virulence through horizontal gene transfer.</title>
        <authorList>
            <person name="Xiong J."/>
            <person name="Wang G."/>
            <person name="Cheng J."/>
            <person name="Tian M."/>
            <person name="Pan X."/>
            <person name="Warren A."/>
            <person name="Jiang C."/>
            <person name="Yuan D."/>
            <person name="Miao W."/>
        </authorList>
    </citation>
    <scope>NUCLEOTIDE SEQUENCE [LARGE SCALE GENOMIC DNA]</scope>
    <source>
        <strain evidence="5">36N120E</strain>
    </source>
</reference>
<evidence type="ECO:0000256" key="1">
    <source>
        <dbReference type="PIRSR" id="PIRSR015753-1"/>
    </source>
</evidence>
<dbReference type="PANTHER" id="PTHR32419">
    <property type="entry name" value="GLUTATHIONYL-HYDROQUINONE REDUCTASE"/>
    <property type="match status" value="1"/>
</dbReference>
<organism evidence="5 6">
    <name type="scientific">Pseudocohnilembus persalinus</name>
    <name type="common">Ciliate</name>
    <dbReference type="NCBI Taxonomy" id="266149"/>
    <lineage>
        <taxon>Eukaryota</taxon>
        <taxon>Sar</taxon>
        <taxon>Alveolata</taxon>
        <taxon>Ciliophora</taxon>
        <taxon>Intramacronucleata</taxon>
        <taxon>Oligohymenophorea</taxon>
        <taxon>Scuticociliatia</taxon>
        <taxon>Philasterida</taxon>
        <taxon>Pseudocohnilembidae</taxon>
        <taxon>Pseudocohnilembus</taxon>
    </lineage>
</organism>
<dbReference type="Gene3D" id="3.40.30.10">
    <property type="entry name" value="Glutaredoxin"/>
    <property type="match status" value="1"/>
</dbReference>
<feature type="binding site" evidence="2">
    <location>
        <position position="94"/>
    </location>
    <ligand>
        <name>glutathione</name>
        <dbReference type="ChEBI" id="CHEBI:57925"/>
    </ligand>
</feature>
<dbReference type="SFLD" id="SFLDG01206">
    <property type="entry name" value="Xi.1"/>
    <property type="match status" value="1"/>
</dbReference>
<dbReference type="SUPFAM" id="SSF52833">
    <property type="entry name" value="Thioredoxin-like"/>
    <property type="match status" value="1"/>
</dbReference>
<dbReference type="SUPFAM" id="SSF47616">
    <property type="entry name" value="GST C-terminal domain-like"/>
    <property type="match status" value="1"/>
</dbReference>
<dbReference type="Proteomes" id="UP000054937">
    <property type="component" value="Unassembled WGS sequence"/>
</dbReference>
<evidence type="ECO:0000259" key="4">
    <source>
        <dbReference type="PROSITE" id="PS50405"/>
    </source>
</evidence>
<dbReference type="AlphaFoldDB" id="A0A0V0QPN8"/>
<feature type="site" description="Lowers pKa of active site Cys" evidence="3">
    <location>
        <position position="263"/>
    </location>
</feature>
<dbReference type="GO" id="GO:0004364">
    <property type="term" value="F:glutathione transferase activity"/>
    <property type="evidence" value="ECO:0007669"/>
    <property type="project" value="InterPro"/>
</dbReference>
<dbReference type="InParanoid" id="A0A0V0QPN8"/>
<feature type="binding site" evidence="2">
    <location>
        <begin position="156"/>
        <end position="157"/>
    </location>
    <ligand>
        <name>glutathione</name>
        <dbReference type="ChEBI" id="CHEBI:57925"/>
    </ligand>
</feature>